<dbReference type="PANTHER" id="PTHR30273:SF2">
    <property type="entry name" value="PROTEIN FECR"/>
    <property type="match status" value="1"/>
</dbReference>
<reference evidence="4 5" key="1">
    <citation type="submission" date="2018-04" db="EMBL/GenBank/DDBJ databases">
        <title>Pedobacter chongqingensis sp. nov., isolated from a rottenly hemp rope.</title>
        <authorList>
            <person name="Cai Y."/>
        </authorList>
    </citation>
    <scope>NUCLEOTIDE SEQUENCE [LARGE SCALE GENOMIC DNA]</scope>
    <source>
        <strain evidence="4 5">FJ4-8</strain>
    </source>
</reference>
<evidence type="ECO:0000256" key="1">
    <source>
        <dbReference type="SAM" id="Phobius"/>
    </source>
</evidence>
<dbReference type="InterPro" id="IPR006860">
    <property type="entry name" value="FecR"/>
</dbReference>
<protein>
    <recommendedName>
        <fullName evidence="6">Anti-sigma factor</fullName>
    </recommendedName>
</protein>
<keyword evidence="1" id="KW-1133">Transmembrane helix</keyword>
<proteinExistence type="predicted"/>
<accession>A0A2U2PF00</accession>
<name>A0A2U2PF00_9SPHI</name>
<evidence type="ECO:0000259" key="3">
    <source>
        <dbReference type="Pfam" id="PF16344"/>
    </source>
</evidence>
<sequence>MDLKAAMESNKGDINQRFRYLLTKYKDKQCSLEEMKELFEYLGEDHYRAILESEMLEDYKSLVPSASVHKVDWDSVYENIISPQKHQSRPLFPFWLSVAALFLVVISAGIYLWNSGFSPVRNTGEHTIVKRDIAPGSNKAILKLGDGTQIVLDQAQNGFLASSGSTKIRKASSGQVVYESGNSDETGDVQMNTITIPRGGQFMVILPDNSKVWLNAESSLSYPTAFKGRSRHVELTGEAYFEVAGDRNHPFYVKSGRAVVEVLGTHFNVMAYQDASYASVTLAEGSVRVNAGTGNILLRPGQQAAFAHENGPVTLHDVDPDEVTDWKNGYFQFDNTPVNEVMNKIRRWYNVDIEYRGKKPDVLFTGMISRNNNVSKVLTLLEKSGGVQFEIADNKIIVKND</sequence>
<organism evidence="4 5">
    <name type="scientific">Pararcticibacter amylolyticus</name>
    <dbReference type="NCBI Taxonomy" id="2173175"/>
    <lineage>
        <taxon>Bacteria</taxon>
        <taxon>Pseudomonadati</taxon>
        <taxon>Bacteroidota</taxon>
        <taxon>Sphingobacteriia</taxon>
        <taxon>Sphingobacteriales</taxon>
        <taxon>Sphingobacteriaceae</taxon>
        <taxon>Pararcticibacter</taxon>
    </lineage>
</organism>
<dbReference type="InterPro" id="IPR012373">
    <property type="entry name" value="Ferrdict_sens_TM"/>
</dbReference>
<dbReference type="EMBL" id="QEAS01000011">
    <property type="protein sequence ID" value="PWG79971.1"/>
    <property type="molecule type" value="Genomic_DNA"/>
</dbReference>
<evidence type="ECO:0000259" key="2">
    <source>
        <dbReference type="Pfam" id="PF04773"/>
    </source>
</evidence>
<dbReference type="Gene3D" id="2.60.120.1440">
    <property type="match status" value="1"/>
</dbReference>
<dbReference type="Gene3D" id="3.55.50.30">
    <property type="match status" value="1"/>
</dbReference>
<dbReference type="InterPro" id="IPR032508">
    <property type="entry name" value="FecR_C"/>
</dbReference>
<dbReference type="Pfam" id="PF04773">
    <property type="entry name" value="FecR"/>
    <property type="match status" value="1"/>
</dbReference>
<comment type="caution">
    <text evidence="4">The sequence shown here is derived from an EMBL/GenBank/DDBJ whole genome shotgun (WGS) entry which is preliminary data.</text>
</comment>
<keyword evidence="1" id="KW-0812">Transmembrane</keyword>
<feature type="domain" description="FecR protein" evidence="2">
    <location>
        <begin position="193"/>
        <end position="288"/>
    </location>
</feature>
<dbReference type="FunFam" id="2.60.120.1440:FF:000001">
    <property type="entry name" value="Putative anti-sigma factor"/>
    <property type="match status" value="1"/>
</dbReference>
<keyword evidence="5" id="KW-1185">Reference proteome</keyword>
<feature type="domain" description="Protein FecR C-terminal" evidence="3">
    <location>
        <begin position="330"/>
        <end position="398"/>
    </location>
</feature>
<keyword evidence="1" id="KW-0472">Membrane</keyword>
<dbReference type="PANTHER" id="PTHR30273">
    <property type="entry name" value="PERIPLASMIC SIGNAL SENSOR AND SIGMA FACTOR ACTIVATOR FECR-RELATED"/>
    <property type="match status" value="1"/>
</dbReference>
<evidence type="ECO:0008006" key="6">
    <source>
        <dbReference type="Google" id="ProtNLM"/>
    </source>
</evidence>
<evidence type="ECO:0000313" key="5">
    <source>
        <dbReference type="Proteomes" id="UP000245647"/>
    </source>
</evidence>
<gene>
    <name evidence="4" type="ORF">DDR33_14330</name>
</gene>
<evidence type="ECO:0000313" key="4">
    <source>
        <dbReference type="EMBL" id="PWG79971.1"/>
    </source>
</evidence>
<dbReference type="Pfam" id="PF16344">
    <property type="entry name" value="FecR_C"/>
    <property type="match status" value="1"/>
</dbReference>
<dbReference type="GO" id="GO:0016989">
    <property type="term" value="F:sigma factor antagonist activity"/>
    <property type="evidence" value="ECO:0007669"/>
    <property type="project" value="TreeGrafter"/>
</dbReference>
<dbReference type="AlphaFoldDB" id="A0A2U2PF00"/>
<dbReference type="Proteomes" id="UP000245647">
    <property type="component" value="Unassembled WGS sequence"/>
</dbReference>
<feature type="transmembrane region" description="Helical" evidence="1">
    <location>
        <begin position="91"/>
        <end position="113"/>
    </location>
</feature>